<gene>
    <name evidence="2" type="ORF">APHMUC_1304</name>
</gene>
<protein>
    <submittedName>
        <fullName evidence="2">Uncharacterized protein</fullName>
    </submittedName>
</protein>
<comment type="caution">
    <text evidence="2">The sequence shown here is derived from an EMBL/GenBank/DDBJ whole genome shotgun (WGS) entry which is preliminary data.</text>
</comment>
<reference evidence="2 3" key="1">
    <citation type="submission" date="2015-02" db="EMBL/GenBank/DDBJ databases">
        <title>Genome Sequencing of Rickettsiales.</title>
        <authorList>
            <person name="Daugherty S.C."/>
            <person name="Su Q."/>
            <person name="Abolude K."/>
            <person name="Beier-Sexton M."/>
            <person name="Carlyon J.A."/>
            <person name="Carter R."/>
            <person name="Day N.P."/>
            <person name="Dumler S.J."/>
            <person name="Dyachenko V."/>
            <person name="Godinez A."/>
            <person name="Kurtti T.J."/>
            <person name="Lichay M."/>
            <person name="Mullins K.E."/>
            <person name="Ott S."/>
            <person name="Pappas-Brown V."/>
            <person name="Paris D.H."/>
            <person name="Patel P."/>
            <person name="Richards A.L."/>
            <person name="Sadzewicz L."/>
            <person name="Sears K."/>
            <person name="Seidman D."/>
            <person name="Sengamalay N."/>
            <person name="Stenos J."/>
            <person name="Tallon L.J."/>
            <person name="Vincent G."/>
            <person name="Fraser C.M."/>
            <person name="Munderloh U."/>
            <person name="Dunning-Hotopp J.C."/>
        </authorList>
    </citation>
    <scope>NUCLEOTIDE SEQUENCE [LARGE SCALE GENOMIC DNA]</scope>
    <source>
        <strain evidence="2 3">ApMUC09</strain>
    </source>
</reference>
<evidence type="ECO:0000313" key="3">
    <source>
        <dbReference type="Proteomes" id="UP000033441"/>
    </source>
</evidence>
<dbReference type="EMBL" id="LANV01000001">
    <property type="protein sequence ID" value="KJV64199.1"/>
    <property type="molecule type" value="Genomic_DNA"/>
</dbReference>
<dbReference type="AlphaFoldDB" id="A0A0F3NBD1"/>
<dbReference type="Proteomes" id="UP000033441">
    <property type="component" value="Unassembled WGS sequence"/>
</dbReference>
<proteinExistence type="predicted"/>
<keyword evidence="1" id="KW-0472">Membrane</keyword>
<name>A0A0F3NBD1_ANAPH</name>
<dbReference type="PATRIC" id="fig|1359152.3.peg.1362"/>
<accession>A0A0F3NBD1</accession>
<feature type="transmembrane region" description="Helical" evidence="1">
    <location>
        <begin position="7"/>
        <end position="33"/>
    </location>
</feature>
<keyword evidence="1" id="KW-1133">Transmembrane helix</keyword>
<sequence>MLLAVDALYLIFVVCAVFWYGLVVLAVACVQWPCLRAPNLSWNGGGTAEKPECY</sequence>
<evidence type="ECO:0000313" key="2">
    <source>
        <dbReference type="EMBL" id="KJV64199.1"/>
    </source>
</evidence>
<evidence type="ECO:0000256" key="1">
    <source>
        <dbReference type="SAM" id="Phobius"/>
    </source>
</evidence>
<keyword evidence="1" id="KW-0812">Transmembrane</keyword>
<organism evidence="2 3">
    <name type="scientific">Anaplasma phagocytophilum str. ApMUC09</name>
    <dbReference type="NCBI Taxonomy" id="1359152"/>
    <lineage>
        <taxon>Bacteria</taxon>
        <taxon>Pseudomonadati</taxon>
        <taxon>Pseudomonadota</taxon>
        <taxon>Alphaproteobacteria</taxon>
        <taxon>Rickettsiales</taxon>
        <taxon>Anaplasmataceae</taxon>
        <taxon>Anaplasma</taxon>
        <taxon>phagocytophilum group</taxon>
    </lineage>
</organism>